<protein>
    <submittedName>
        <fullName evidence="2">Uncharacterized protein</fullName>
    </submittedName>
</protein>
<evidence type="ECO:0000256" key="1">
    <source>
        <dbReference type="SAM" id="Phobius"/>
    </source>
</evidence>
<dbReference type="AlphaFoldDB" id="A0A1R2AKD1"/>
<reference evidence="2 3" key="1">
    <citation type="submission" date="2016-11" db="EMBL/GenBank/DDBJ databases">
        <title>The macronuclear genome of Stentor coeruleus: a giant cell with tiny introns.</title>
        <authorList>
            <person name="Slabodnick M."/>
            <person name="Ruby J.G."/>
            <person name="Reiff S.B."/>
            <person name="Swart E.C."/>
            <person name="Gosai S."/>
            <person name="Prabakaran S."/>
            <person name="Witkowska E."/>
            <person name="Larue G.E."/>
            <person name="Fisher S."/>
            <person name="Freeman R.M."/>
            <person name="Gunawardena J."/>
            <person name="Chu W."/>
            <person name="Stover N.A."/>
            <person name="Gregory B.D."/>
            <person name="Nowacki M."/>
            <person name="Derisi J."/>
            <person name="Roy S.W."/>
            <person name="Marshall W.F."/>
            <person name="Sood P."/>
        </authorList>
    </citation>
    <scope>NUCLEOTIDE SEQUENCE [LARGE SCALE GENOMIC DNA]</scope>
    <source>
        <strain evidence="2">WM001</strain>
    </source>
</reference>
<dbReference type="EMBL" id="MPUH01002600">
    <property type="protein sequence ID" value="OMJ64983.1"/>
    <property type="molecule type" value="Genomic_DNA"/>
</dbReference>
<keyword evidence="1" id="KW-1133">Transmembrane helix</keyword>
<gene>
    <name evidence="2" type="ORF">SteCoe_40233</name>
</gene>
<evidence type="ECO:0000313" key="3">
    <source>
        <dbReference type="Proteomes" id="UP000187209"/>
    </source>
</evidence>
<dbReference type="Proteomes" id="UP000187209">
    <property type="component" value="Unassembled WGS sequence"/>
</dbReference>
<sequence length="165" mass="19093">MLIAVCICVLNIYYCYDVIIDWIINYSISAVLEIGIEGFITFIGSRIFIKYKQRINETFDKSLDKSIDKILDFNKGEKSSVILNTNLSRLDYFKKVTDLNECDYEIIADYKQGEFIKAGRIGIIPNNKIYPKETKTKQIAEESKVNKGDSDSNCDFDYDYERIAN</sequence>
<keyword evidence="1" id="KW-0812">Transmembrane</keyword>
<name>A0A1R2AKD1_9CILI</name>
<keyword evidence="1" id="KW-0472">Membrane</keyword>
<keyword evidence="3" id="KW-1185">Reference proteome</keyword>
<comment type="caution">
    <text evidence="2">The sequence shown here is derived from an EMBL/GenBank/DDBJ whole genome shotgun (WGS) entry which is preliminary data.</text>
</comment>
<accession>A0A1R2AKD1</accession>
<organism evidence="2 3">
    <name type="scientific">Stentor coeruleus</name>
    <dbReference type="NCBI Taxonomy" id="5963"/>
    <lineage>
        <taxon>Eukaryota</taxon>
        <taxon>Sar</taxon>
        <taxon>Alveolata</taxon>
        <taxon>Ciliophora</taxon>
        <taxon>Postciliodesmatophora</taxon>
        <taxon>Heterotrichea</taxon>
        <taxon>Heterotrichida</taxon>
        <taxon>Stentoridae</taxon>
        <taxon>Stentor</taxon>
    </lineage>
</organism>
<evidence type="ECO:0000313" key="2">
    <source>
        <dbReference type="EMBL" id="OMJ64983.1"/>
    </source>
</evidence>
<feature type="transmembrane region" description="Helical" evidence="1">
    <location>
        <begin position="27"/>
        <end position="49"/>
    </location>
</feature>
<proteinExistence type="predicted"/>